<keyword evidence="5" id="KW-0418">Kinase</keyword>
<evidence type="ECO:0000313" key="6">
    <source>
        <dbReference type="Proteomes" id="UP000272117"/>
    </source>
</evidence>
<organism evidence="5 6">
    <name type="scientific">Rufibacter latericius</name>
    <dbReference type="NCBI Taxonomy" id="2487040"/>
    <lineage>
        <taxon>Bacteria</taxon>
        <taxon>Pseudomonadati</taxon>
        <taxon>Bacteroidota</taxon>
        <taxon>Cytophagia</taxon>
        <taxon>Cytophagales</taxon>
        <taxon>Hymenobacteraceae</taxon>
        <taxon>Rufibacter</taxon>
    </lineage>
</organism>
<dbReference type="SUPFAM" id="SSF52058">
    <property type="entry name" value="L domain-like"/>
    <property type="match status" value="1"/>
</dbReference>
<dbReference type="GO" id="GO:0005737">
    <property type="term" value="C:cytoplasm"/>
    <property type="evidence" value="ECO:0007669"/>
    <property type="project" value="TreeGrafter"/>
</dbReference>
<sequence length="443" mass="48551">MQTLLRLRAGELSGTKRLKLSCGLTEFPLEILDLADTLEVLDLTGNRLTHLPEEFARLTHLKIAFFSDNPFTEFPAVLAQCPALEMIGFKSCQIQYIAEDGIPLNTRWLILTNNQITELPASIGKCHRMQKFMLAGNLLTQLPPELASCQNLELLRISANQITHLPDWLFSLPRLSWLAISGNPCNQHPHEIEDLPEISWEELELEEVLGEGASGVISRAHWNTPGAHGAPDQVAVKVFKGEVTSDGLPQDEMQACMAAGVHPNLVQVLGKLAQHPAQKQGLVFELIPAGYRNLGGSPSFASCTRDVYPEGTVFTLPETLSIASGIASAAAHLHAHGIMHGDLYAHNTLVNATGHALFGDFGAATLYDKSDVKRASELERLEVRAFGCLLEDLLDHLSAEEAQKSTVASLVQLKQDCMRPEVKLRPDFTSILERLTDAAKEVL</sequence>
<dbReference type="InterPro" id="IPR017441">
    <property type="entry name" value="Protein_kinase_ATP_BS"/>
</dbReference>
<dbReference type="Pfam" id="PF00560">
    <property type="entry name" value="LRR_1"/>
    <property type="match status" value="1"/>
</dbReference>
<dbReference type="GO" id="GO:0005524">
    <property type="term" value="F:ATP binding"/>
    <property type="evidence" value="ECO:0007669"/>
    <property type="project" value="UniProtKB-UniRule"/>
</dbReference>
<dbReference type="SMART" id="SM00364">
    <property type="entry name" value="LRR_BAC"/>
    <property type="match status" value="3"/>
</dbReference>
<dbReference type="InterPro" id="IPR003591">
    <property type="entry name" value="Leu-rich_rpt_typical-subtyp"/>
</dbReference>
<dbReference type="PANTHER" id="PTHR48051">
    <property type="match status" value="1"/>
</dbReference>
<dbReference type="PANTHER" id="PTHR48051:SF1">
    <property type="entry name" value="RAS SUPPRESSOR PROTEIN 1"/>
    <property type="match status" value="1"/>
</dbReference>
<dbReference type="Pfam" id="PF07714">
    <property type="entry name" value="PK_Tyr_Ser-Thr"/>
    <property type="match status" value="1"/>
</dbReference>
<dbReference type="Gene3D" id="1.10.510.10">
    <property type="entry name" value="Transferase(Phosphotransferase) domain 1"/>
    <property type="match status" value="1"/>
</dbReference>
<evidence type="ECO:0000259" key="4">
    <source>
        <dbReference type="PROSITE" id="PS50011"/>
    </source>
</evidence>
<dbReference type="EMBL" id="RJJD01000001">
    <property type="protein sequence ID" value="RNI31722.1"/>
    <property type="molecule type" value="Genomic_DNA"/>
</dbReference>
<dbReference type="PROSITE" id="PS50011">
    <property type="entry name" value="PROTEIN_KINASE_DOM"/>
    <property type="match status" value="1"/>
</dbReference>
<evidence type="ECO:0000256" key="3">
    <source>
        <dbReference type="PROSITE-ProRule" id="PRU10141"/>
    </source>
</evidence>
<dbReference type="InterPro" id="IPR032675">
    <property type="entry name" value="LRR_dom_sf"/>
</dbReference>
<dbReference type="RefSeq" id="WP_123125626.1">
    <property type="nucleotide sequence ID" value="NZ_RJJD01000001.1"/>
</dbReference>
<evidence type="ECO:0000256" key="1">
    <source>
        <dbReference type="ARBA" id="ARBA00022614"/>
    </source>
</evidence>
<dbReference type="InterPro" id="IPR001611">
    <property type="entry name" value="Leu-rich_rpt"/>
</dbReference>
<dbReference type="PROSITE" id="PS00107">
    <property type="entry name" value="PROTEIN_KINASE_ATP"/>
    <property type="match status" value="1"/>
</dbReference>
<dbReference type="SUPFAM" id="SSF56112">
    <property type="entry name" value="Protein kinase-like (PK-like)"/>
    <property type="match status" value="1"/>
</dbReference>
<dbReference type="InterPro" id="IPR001245">
    <property type="entry name" value="Ser-Thr/Tyr_kinase_cat_dom"/>
</dbReference>
<dbReference type="Gene3D" id="3.80.10.10">
    <property type="entry name" value="Ribonuclease Inhibitor"/>
    <property type="match status" value="2"/>
</dbReference>
<accession>A0A3M9N1Q6</accession>
<dbReference type="InterPro" id="IPR011009">
    <property type="entry name" value="Kinase-like_dom_sf"/>
</dbReference>
<dbReference type="AlphaFoldDB" id="A0A3M9N1Q6"/>
<evidence type="ECO:0000256" key="2">
    <source>
        <dbReference type="ARBA" id="ARBA00022737"/>
    </source>
</evidence>
<dbReference type="Pfam" id="PF13855">
    <property type="entry name" value="LRR_8"/>
    <property type="match status" value="1"/>
</dbReference>
<dbReference type="PROSITE" id="PS51450">
    <property type="entry name" value="LRR"/>
    <property type="match status" value="2"/>
</dbReference>
<keyword evidence="1" id="KW-0433">Leucine-rich repeat</keyword>
<comment type="caution">
    <text evidence="5">The sequence shown here is derived from an EMBL/GenBank/DDBJ whole genome shotgun (WGS) entry which is preliminary data.</text>
</comment>
<gene>
    <name evidence="5" type="ORF">EFB08_02995</name>
</gene>
<keyword evidence="5" id="KW-0808">Transferase</keyword>
<dbReference type="InterPro" id="IPR050216">
    <property type="entry name" value="LRR_domain-containing"/>
</dbReference>
<keyword evidence="3" id="KW-0547">Nucleotide-binding</keyword>
<evidence type="ECO:0000313" key="5">
    <source>
        <dbReference type="EMBL" id="RNI31722.1"/>
    </source>
</evidence>
<protein>
    <submittedName>
        <fullName evidence="5">Protein kinase</fullName>
    </submittedName>
</protein>
<proteinExistence type="predicted"/>
<dbReference type="SMART" id="SM00369">
    <property type="entry name" value="LRR_TYP"/>
    <property type="match status" value="5"/>
</dbReference>
<keyword evidence="3" id="KW-0067">ATP-binding</keyword>
<keyword evidence="6" id="KW-1185">Reference proteome</keyword>
<dbReference type="Proteomes" id="UP000272117">
    <property type="component" value="Unassembled WGS sequence"/>
</dbReference>
<keyword evidence="2" id="KW-0677">Repeat</keyword>
<dbReference type="InterPro" id="IPR000719">
    <property type="entry name" value="Prot_kinase_dom"/>
</dbReference>
<name>A0A3M9N1Q6_9BACT</name>
<feature type="domain" description="Protein kinase" evidence="4">
    <location>
        <begin position="203"/>
        <end position="443"/>
    </location>
</feature>
<feature type="binding site" evidence="3">
    <location>
        <position position="237"/>
    </location>
    <ligand>
        <name>ATP</name>
        <dbReference type="ChEBI" id="CHEBI:30616"/>
    </ligand>
</feature>
<dbReference type="Gene3D" id="3.30.200.20">
    <property type="entry name" value="Phosphorylase Kinase, domain 1"/>
    <property type="match status" value="1"/>
</dbReference>
<reference evidence="5 6" key="1">
    <citation type="submission" date="2018-11" db="EMBL/GenBank/DDBJ databases">
        <title>Rufibacter latericius sp. nov., isolated from water in Baiyang Lake.</title>
        <authorList>
            <person name="Yang Y."/>
        </authorList>
    </citation>
    <scope>NUCLEOTIDE SEQUENCE [LARGE SCALE GENOMIC DNA]</scope>
    <source>
        <strain evidence="5 6">R-22-1c-1</strain>
    </source>
</reference>
<dbReference type="OrthoDB" id="8532199at2"/>
<dbReference type="GO" id="GO:0004672">
    <property type="term" value="F:protein kinase activity"/>
    <property type="evidence" value="ECO:0007669"/>
    <property type="project" value="InterPro"/>
</dbReference>